<reference evidence="1" key="1">
    <citation type="submission" date="2021-02" db="EMBL/GenBank/DDBJ databases">
        <title>Infant gut strain persistence is associated with maternal origin, phylogeny, and functional potential including surface adhesion and iron acquisition.</title>
        <authorList>
            <person name="Lou Y.C."/>
        </authorList>
    </citation>
    <scope>NUCLEOTIDE SEQUENCE</scope>
    <source>
        <strain evidence="1">L3_101_367G1_dasL3_101_367G1_metabat.metabat.26</strain>
    </source>
</reference>
<evidence type="ECO:0008006" key="3">
    <source>
        <dbReference type="Google" id="ProtNLM"/>
    </source>
</evidence>
<dbReference type="SUPFAM" id="SSF81901">
    <property type="entry name" value="HCP-like"/>
    <property type="match status" value="1"/>
</dbReference>
<evidence type="ECO:0000313" key="1">
    <source>
        <dbReference type="EMBL" id="MBS5688608.1"/>
    </source>
</evidence>
<dbReference type="Proteomes" id="UP000733372">
    <property type="component" value="Unassembled WGS sequence"/>
</dbReference>
<dbReference type="Gene3D" id="1.25.40.10">
    <property type="entry name" value="Tetratricopeptide repeat domain"/>
    <property type="match status" value="1"/>
</dbReference>
<accession>A0A943IUN2</accession>
<gene>
    <name evidence="1" type="ORF">KHW66_11710</name>
</gene>
<dbReference type="AlphaFoldDB" id="A0A943IUN2"/>
<sequence length="107" mass="11730">MEAAPQLKASGLDGGCRILADFGGRMFRPLQRRLRDERNRKSIAAHQPGKASQDGLGISIDRKAAAEWFQKSAEAGNPCSAYALGKLLLEKGQIPQAIHFQSGWPQW</sequence>
<dbReference type="InterPro" id="IPR011990">
    <property type="entry name" value="TPR-like_helical_dom_sf"/>
</dbReference>
<organism evidence="1 2">
    <name type="scientific">Faecalibacterium prausnitzii</name>
    <dbReference type="NCBI Taxonomy" id="853"/>
    <lineage>
        <taxon>Bacteria</taxon>
        <taxon>Bacillati</taxon>
        <taxon>Bacillota</taxon>
        <taxon>Clostridia</taxon>
        <taxon>Eubacteriales</taxon>
        <taxon>Oscillospiraceae</taxon>
        <taxon>Faecalibacterium</taxon>
    </lineage>
</organism>
<proteinExistence type="predicted"/>
<dbReference type="EMBL" id="JAGZAM010000030">
    <property type="protein sequence ID" value="MBS5688608.1"/>
    <property type="molecule type" value="Genomic_DNA"/>
</dbReference>
<comment type="caution">
    <text evidence="1">The sequence shown here is derived from an EMBL/GenBank/DDBJ whole genome shotgun (WGS) entry which is preliminary data.</text>
</comment>
<protein>
    <recommendedName>
        <fullName evidence="3">Sel1 repeat family protein</fullName>
    </recommendedName>
</protein>
<name>A0A943IUN2_9FIRM</name>
<dbReference type="RefSeq" id="WP_015565301.1">
    <property type="nucleotide sequence ID" value="NZ_CP170812.1"/>
</dbReference>
<evidence type="ECO:0000313" key="2">
    <source>
        <dbReference type="Proteomes" id="UP000733372"/>
    </source>
</evidence>